<proteinExistence type="predicted"/>
<evidence type="ECO:0000313" key="2">
    <source>
        <dbReference type="Proteomes" id="UP000184474"/>
    </source>
</evidence>
<gene>
    <name evidence="1" type="ORF">SAMN04488028_10644</name>
</gene>
<dbReference type="RefSeq" id="WP_084190582.1">
    <property type="nucleotide sequence ID" value="NZ_FRAA01000006.1"/>
</dbReference>
<dbReference type="AlphaFoldDB" id="A0A1M6THX3"/>
<protein>
    <submittedName>
        <fullName evidence="1">Uncharacterized protein</fullName>
    </submittedName>
</protein>
<organism evidence="1 2">
    <name type="scientific">Reichenbachiella agariperforans</name>
    <dbReference type="NCBI Taxonomy" id="156994"/>
    <lineage>
        <taxon>Bacteria</taxon>
        <taxon>Pseudomonadati</taxon>
        <taxon>Bacteroidota</taxon>
        <taxon>Cytophagia</taxon>
        <taxon>Cytophagales</taxon>
        <taxon>Reichenbachiellaceae</taxon>
        <taxon>Reichenbachiella</taxon>
    </lineage>
</organism>
<accession>A0A1M6THX3</accession>
<reference evidence="2" key="1">
    <citation type="submission" date="2016-11" db="EMBL/GenBank/DDBJ databases">
        <authorList>
            <person name="Varghese N."/>
            <person name="Submissions S."/>
        </authorList>
    </citation>
    <scope>NUCLEOTIDE SEQUENCE [LARGE SCALE GENOMIC DNA]</scope>
    <source>
        <strain evidence="2">DSM 26134</strain>
    </source>
</reference>
<evidence type="ECO:0000313" key="1">
    <source>
        <dbReference type="EMBL" id="SHK56378.1"/>
    </source>
</evidence>
<dbReference type="EMBL" id="FRAA01000006">
    <property type="protein sequence ID" value="SHK56378.1"/>
    <property type="molecule type" value="Genomic_DNA"/>
</dbReference>
<name>A0A1M6THX3_REIAG</name>
<sequence>MTRPDQDIVDLRPELPQATTGRSGEVERFQNGIIRPIIKLQHELVIALVQKEKTFELGVLQAKNKSEYRNLAGIWLQKRPKIKNQLLGVVIAMMTIEELTGYHLHYTEYNKRILQIIVTRVADTLYIE</sequence>
<dbReference type="Proteomes" id="UP000184474">
    <property type="component" value="Unassembled WGS sequence"/>
</dbReference>
<keyword evidence="2" id="KW-1185">Reference proteome</keyword>
<dbReference type="STRING" id="156994.SAMN04488028_10644"/>